<evidence type="ECO:0000259" key="11">
    <source>
        <dbReference type="PROSITE" id="PS51645"/>
    </source>
</evidence>
<dbReference type="InterPro" id="IPR018394">
    <property type="entry name" value="DNA_photolyase_1_CS_C"/>
</dbReference>
<dbReference type="GO" id="GO:0003904">
    <property type="term" value="F:deoxyribodipyrimidine photo-lyase activity"/>
    <property type="evidence" value="ECO:0007669"/>
    <property type="project" value="UniProtKB-EC"/>
</dbReference>
<dbReference type="PROSITE" id="PS00691">
    <property type="entry name" value="DNA_PHOTOLYASES_1_2"/>
    <property type="match status" value="1"/>
</dbReference>
<comment type="similarity">
    <text evidence="10">Belongs to the DNA photolyase family.</text>
</comment>
<dbReference type="Gene3D" id="1.25.40.80">
    <property type="match status" value="1"/>
</dbReference>
<feature type="site" description="Electron transfer via tryptophanyl radical" evidence="9">
    <location>
        <position position="385"/>
    </location>
</feature>
<dbReference type="InterPro" id="IPR006050">
    <property type="entry name" value="DNA_photolyase_N"/>
</dbReference>
<feature type="binding site" evidence="8">
    <location>
        <begin position="260"/>
        <end position="264"/>
    </location>
    <ligand>
        <name>FAD</name>
        <dbReference type="ChEBI" id="CHEBI:57692"/>
    </ligand>
</feature>
<name>A0A0C1QXR2_9RICK</name>
<dbReference type="GO" id="GO:0000719">
    <property type="term" value="P:photoreactive repair"/>
    <property type="evidence" value="ECO:0007669"/>
    <property type="project" value="UniProtKB-ARBA"/>
</dbReference>
<dbReference type="PATRIC" id="fig|86105.3.peg.1392"/>
<keyword evidence="5 8" id="KW-0274">FAD</keyword>
<dbReference type="InterPro" id="IPR036155">
    <property type="entry name" value="Crypto/Photolyase_N_sf"/>
</dbReference>
<feature type="domain" description="Photolyase/cryptochrome alpha/beta" evidence="11">
    <location>
        <begin position="27"/>
        <end position="156"/>
    </location>
</feature>
<feature type="site" description="Electron transfer via tryptophanyl radical" evidence="9">
    <location>
        <position position="332"/>
    </location>
</feature>
<feature type="binding site" evidence="8">
    <location>
        <position position="248"/>
    </location>
    <ligand>
        <name>FAD</name>
        <dbReference type="ChEBI" id="CHEBI:57692"/>
    </ligand>
</feature>
<comment type="caution">
    <text evidence="12">The sequence shown here is derived from an EMBL/GenBank/DDBJ whole genome shotgun (WGS) entry which is preliminary data.</text>
</comment>
<proteinExistence type="inferred from homology"/>
<dbReference type="GO" id="GO:0071949">
    <property type="term" value="F:FAD binding"/>
    <property type="evidence" value="ECO:0007669"/>
    <property type="project" value="TreeGrafter"/>
</dbReference>
<organism evidence="12 13">
    <name type="scientific">Candidatus Jidaibacter acanthamoebae</name>
    <dbReference type="NCBI Taxonomy" id="86105"/>
    <lineage>
        <taxon>Bacteria</taxon>
        <taxon>Pseudomonadati</taxon>
        <taxon>Pseudomonadota</taxon>
        <taxon>Alphaproteobacteria</taxon>
        <taxon>Rickettsiales</taxon>
        <taxon>Candidatus Midichloriaceae</taxon>
        <taxon>Candidatus Jidaibacter</taxon>
    </lineage>
</organism>
<feature type="site" description="Electron transfer via tryptophanyl radical" evidence="9">
    <location>
        <position position="408"/>
    </location>
</feature>
<dbReference type="Gene3D" id="1.10.579.10">
    <property type="entry name" value="DNA Cyclobutane Dipyrimidine Photolyase, subunit A, domain 3"/>
    <property type="match status" value="1"/>
</dbReference>
<keyword evidence="6 10" id="KW-0157">Chromophore</keyword>
<dbReference type="Pfam" id="PF00875">
    <property type="entry name" value="DNA_photolyase"/>
    <property type="match status" value="1"/>
</dbReference>
<dbReference type="AlphaFoldDB" id="A0A0C1QXR2"/>
<feature type="binding site" evidence="8">
    <location>
        <position position="298"/>
    </location>
    <ligand>
        <name>FAD</name>
        <dbReference type="ChEBI" id="CHEBI:57692"/>
    </ligand>
</feature>
<dbReference type="SUPFAM" id="SSF52425">
    <property type="entry name" value="Cryptochrome/photolyase, N-terminal domain"/>
    <property type="match status" value="1"/>
</dbReference>
<evidence type="ECO:0000256" key="8">
    <source>
        <dbReference type="PIRSR" id="PIRSR602081-1"/>
    </source>
</evidence>
<feature type="binding site" evidence="8">
    <location>
        <begin position="398"/>
        <end position="400"/>
    </location>
    <ligand>
        <name>FAD</name>
        <dbReference type="ChEBI" id="CHEBI:57692"/>
    </ligand>
</feature>
<evidence type="ECO:0000256" key="10">
    <source>
        <dbReference type="RuleBase" id="RU004182"/>
    </source>
</evidence>
<evidence type="ECO:0000256" key="1">
    <source>
        <dbReference type="ARBA" id="ARBA00001932"/>
    </source>
</evidence>
<dbReference type="InterPro" id="IPR002081">
    <property type="entry name" value="Cryptochrome/DNA_photolyase_1"/>
</dbReference>
<dbReference type="PANTHER" id="PTHR11455:SF9">
    <property type="entry name" value="CRYPTOCHROME CIRCADIAN CLOCK 5 ISOFORM X1"/>
    <property type="match status" value="1"/>
</dbReference>
<dbReference type="PRINTS" id="PR00147">
    <property type="entry name" value="DNAPHOTLYASE"/>
</dbReference>
<dbReference type="InterPro" id="IPR036134">
    <property type="entry name" value="Crypto/Photolyase_FAD-like_sf"/>
</dbReference>
<dbReference type="EC" id="4.1.99.3" evidence="2"/>
<dbReference type="SUPFAM" id="SSF48173">
    <property type="entry name" value="Cryptochrome/photolyase FAD-binding domain"/>
    <property type="match status" value="1"/>
</dbReference>
<comment type="cofactor">
    <cofactor evidence="8">
        <name>FAD</name>
        <dbReference type="ChEBI" id="CHEBI:57692"/>
    </cofactor>
    <text evidence="8">Binds 1 FAD per subunit.</text>
</comment>
<evidence type="ECO:0000313" key="12">
    <source>
        <dbReference type="EMBL" id="KIE04840.1"/>
    </source>
</evidence>
<evidence type="ECO:0000256" key="9">
    <source>
        <dbReference type="PIRSR" id="PIRSR602081-2"/>
    </source>
</evidence>
<dbReference type="FunFam" id="1.10.579.10:FF:000003">
    <property type="entry name" value="Deoxyribodipyrimidine photo-lyase"/>
    <property type="match status" value="1"/>
</dbReference>
<comment type="cofactor">
    <cofactor evidence="1">
        <name>(6R)-5,10-methylene-5,6,7,8-tetrahydrofolate</name>
        <dbReference type="ChEBI" id="CHEBI:15636"/>
    </cofactor>
</comment>
<reference evidence="12 13" key="1">
    <citation type="submission" date="2014-11" db="EMBL/GenBank/DDBJ databases">
        <title>A Rickettsiales Symbiont of Amoebae With Ancient Features.</title>
        <authorList>
            <person name="Schulz F."/>
            <person name="Martijn J."/>
            <person name="Wascher F."/>
            <person name="Kostanjsek R."/>
            <person name="Ettema T.J."/>
            <person name="Horn M."/>
        </authorList>
    </citation>
    <scope>NUCLEOTIDE SEQUENCE [LARGE SCALE GENOMIC DNA]</scope>
    <source>
        <strain evidence="12 13">UWC36</strain>
    </source>
</reference>
<dbReference type="Gene3D" id="3.40.50.620">
    <property type="entry name" value="HUPs"/>
    <property type="match status" value="1"/>
</dbReference>
<comment type="catalytic activity">
    <reaction evidence="7">
        <text>cyclobutadipyrimidine (in DNA) = 2 pyrimidine residues (in DNA).</text>
        <dbReference type="EC" id="4.1.99.3"/>
    </reaction>
</comment>
<dbReference type="STRING" id="86105.NF27_FP00310"/>
<keyword evidence="13" id="KW-1185">Reference proteome</keyword>
<evidence type="ECO:0000313" key="13">
    <source>
        <dbReference type="Proteomes" id="UP000031258"/>
    </source>
</evidence>
<accession>A0A0C1QXR2</accession>
<evidence type="ECO:0000256" key="6">
    <source>
        <dbReference type="ARBA" id="ARBA00022991"/>
    </source>
</evidence>
<evidence type="ECO:0000256" key="7">
    <source>
        <dbReference type="ARBA" id="ARBA00033999"/>
    </source>
</evidence>
<evidence type="ECO:0000256" key="2">
    <source>
        <dbReference type="ARBA" id="ARBA00013149"/>
    </source>
</evidence>
<dbReference type="InterPro" id="IPR005101">
    <property type="entry name" value="Cryptochr/Photolyase_FAD-bd"/>
</dbReference>
<evidence type="ECO:0000256" key="5">
    <source>
        <dbReference type="ARBA" id="ARBA00022827"/>
    </source>
</evidence>
<dbReference type="Proteomes" id="UP000031258">
    <property type="component" value="Unassembled WGS sequence"/>
</dbReference>
<dbReference type="Pfam" id="PF03441">
    <property type="entry name" value="FAD_binding_7"/>
    <property type="match status" value="1"/>
</dbReference>
<keyword evidence="4 8" id="KW-0285">Flavoprotein</keyword>
<dbReference type="EMBL" id="JSWE01000141">
    <property type="protein sequence ID" value="KIE04840.1"/>
    <property type="molecule type" value="Genomic_DNA"/>
</dbReference>
<evidence type="ECO:0000256" key="4">
    <source>
        <dbReference type="ARBA" id="ARBA00022630"/>
    </source>
</evidence>
<dbReference type="GO" id="GO:0003677">
    <property type="term" value="F:DNA binding"/>
    <property type="evidence" value="ECO:0007669"/>
    <property type="project" value="TreeGrafter"/>
</dbReference>
<protein>
    <recommendedName>
        <fullName evidence="3">Deoxyribodipyrimidine photo-lyase</fullName>
        <ecNumber evidence="2">4.1.99.3</ecNumber>
    </recommendedName>
</protein>
<evidence type="ECO:0000256" key="3">
    <source>
        <dbReference type="ARBA" id="ARBA00014046"/>
    </source>
</evidence>
<dbReference type="PROSITE" id="PS00394">
    <property type="entry name" value="DNA_PHOTOLYASES_1_1"/>
    <property type="match status" value="1"/>
</dbReference>
<dbReference type="PROSITE" id="PS51645">
    <property type="entry name" value="PHR_CRY_ALPHA_BETA"/>
    <property type="match status" value="1"/>
</dbReference>
<sequence length="497" mass="58207">MFHYFIPNIITALVDVNFSIYYAMSEKVAIVWFRNDLRILDNPALFHAYNNYDKVILLYIYDDQLGGSWKMGGASKWWLYYALFHLNKTLEHKSCRLILRKGDSLEQLKQILSSTKAQEIFFNGMYEPYNIKLEQEIEILCDSLEVTATRFQGNLLLEPWEAKTTTGKNFSVFTPYWNACKKLINTKDPLPEPKFKPYYPEVADCNLDDLNLLPAINWADGLKATWEPSEKKALELLGEFIDNQLSGYSELRSRPDMVGTSSLSPYLHFGQISVRYLYNSLRFLSYQKPALSTQVEKYLSEIGWREFSHHLLFFYPNLPEQNFRENFDKFQWDNDTELLRAWQRGMTGYPIVDAGMRQLRSIGWMHNRVRMIVASFLTKNLLISWQEGAKWFWDNLVDADLANNSASWQWVAGSGADAAPYFRIFNPVTQGEKFDPKGEYVRRWVPELKSLQNNVIHQPWKNFLPNKFNNSINYPQPIVKLDTSRARALAIYKQIKR</sequence>
<dbReference type="PANTHER" id="PTHR11455">
    <property type="entry name" value="CRYPTOCHROME"/>
    <property type="match status" value="1"/>
</dbReference>
<dbReference type="InterPro" id="IPR014729">
    <property type="entry name" value="Rossmann-like_a/b/a_fold"/>
</dbReference>
<gene>
    <name evidence="12" type="ORF">NF27_FP00310</name>
</gene>